<sequence>MGEGVAVAGTATAGRDGRWWHERFIVAFGGAVVVLATLIMAGSWTDGLRGSSFDELRQDLRNGAVQEWYVADQLERGTFDRMVAHQTGIVEAPGEPTPDAAGGVDMTVDTQQGGIIVWRAYGAQGWRVATSDVDLDSFGSSISRSGGSPEVAEFVKELREADVPMRPFSVGDGGPLTFPAMLAAAGIFAGLIFGAAPRLGTRWFWFWVMVNGPLMLGFIAYAVVELIGFGRPTDRPLDKRLSGIVGFVGAIALSVAFGIGANALRSWGVPLPL</sequence>
<accession>A0A0A0JFR2</accession>
<proteinExistence type="predicted"/>
<feature type="transmembrane region" description="Helical" evidence="1">
    <location>
        <begin position="24"/>
        <end position="44"/>
    </location>
</feature>
<evidence type="ECO:0000256" key="1">
    <source>
        <dbReference type="SAM" id="Phobius"/>
    </source>
</evidence>
<keyword evidence="3" id="KW-1185">Reference proteome</keyword>
<feature type="transmembrane region" description="Helical" evidence="1">
    <location>
        <begin position="176"/>
        <end position="196"/>
    </location>
</feature>
<keyword evidence="1" id="KW-0472">Membrane</keyword>
<comment type="caution">
    <text evidence="2">The sequence shown here is derived from an EMBL/GenBank/DDBJ whole genome shotgun (WGS) entry which is preliminary data.</text>
</comment>
<dbReference type="EMBL" id="AVPJ01000002">
    <property type="protein sequence ID" value="KGN34431.1"/>
    <property type="molecule type" value="Genomic_DNA"/>
</dbReference>
<dbReference type="AlphaFoldDB" id="A0A0A0JFR2"/>
<feature type="transmembrane region" description="Helical" evidence="1">
    <location>
        <begin position="244"/>
        <end position="264"/>
    </location>
</feature>
<evidence type="ECO:0000313" key="2">
    <source>
        <dbReference type="EMBL" id="KGN34431.1"/>
    </source>
</evidence>
<keyword evidence="1" id="KW-0812">Transmembrane</keyword>
<name>A0A0A0JFR2_9MICO</name>
<evidence type="ECO:0000313" key="3">
    <source>
        <dbReference type="Proteomes" id="UP000030002"/>
    </source>
</evidence>
<organism evidence="2 3">
    <name type="scientific">Knoellia sinensis KCTC 19936</name>
    <dbReference type="NCBI Taxonomy" id="1385520"/>
    <lineage>
        <taxon>Bacteria</taxon>
        <taxon>Bacillati</taxon>
        <taxon>Actinomycetota</taxon>
        <taxon>Actinomycetes</taxon>
        <taxon>Micrococcales</taxon>
        <taxon>Intrasporangiaceae</taxon>
        <taxon>Knoellia</taxon>
    </lineage>
</organism>
<dbReference type="eggNOG" id="ENOG5033IKU">
    <property type="taxonomic scope" value="Bacteria"/>
</dbReference>
<protein>
    <submittedName>
        <fullName evidence="2">Uncharacterized protein</fullName>
    </submittedName>
</protein>
<dbReference type="Proteomes" id="UP000030002">
    <property type="component" value="Unassembled WGS sequence"/>
</dbReference>
<gene>
    <name evidence="2" type="ORF">N802_13220</name>
</gene>
<feature type="transmembrane region" description="Helical" evidence="1">
    <location>
        <begin position="203"/>
        <end position="224"/>
    </location>
</feature>
<keyword evidence="1" id="KW-1133">Transmembrane helix</keyword>
<reference evidence="2 3" key="1">
    <citation type="submission" date="2013-08" db="EMBL/GenBank/DDBJ databases">
        <title>The genome sequence of Knoellia sinensis.</title>
        <authorList>
            <person name="Zhu W."/>
            <person name="Wang G."/>
        </authorList>
    </citation>
    <scope>NUCLEOTIDE SEQUENCE [LARGE SCALE GENOMIC DNA]</scope>
    <source>
        <strain evidence="2 3">KCTC 19936</strain>
    </source>
</reference>
<dbReference type="STRING" id="1385520.N802_13220"/>